<dbReference type="GO" id="GO:2000234">
    <property type="term" value="P:positive regulation of rRNA processing"/>
    <property type="evidence" value="ECO:0007669"/>
    <property type="project" value="TreeGrafter"/>
</dbReference>
<evidence type="ECO:0000313" key="11">
    <source>
        <dbReference type="EMBL" id="TFJ84873.1"/>
    </source>
</evidence>
<feature type="region of interest" description="Disordered" evidence="9">
    <location>
        <begin position="1003"/>
        <end position="1201"/>
    </location>
</feature>
<dbReference type="Pfam" id="PF23769">
    <property type="entry name" value="Beta-prop_WDR75_2nd"/>
    <property type="match status" value="1"/>
</dbReference>
<feature type="domain" description="WD repeat-containing protein 75 second beta-propeller" evidence="10">
    <location>
        <begin position="452"/>
        <end position="669"/>
    </location>
</feature>
<dbReference type="OrthoDB" id="4096at2759"/>
<feature type="compositionally biased region" description="Low complexity" evidence="9">
    <location>
        <begin position="1022"/>
        <end position="1033"/>
    </location>
</feature>
<evidence type="ECO:0000256" key="9">
    <source>
        <dbReference type="SAM" id="MobiDB-lite"/>
    </source>
</evidence>
<dbReference type="SUPFAM" id="SSF50998">
    <property type="entry name" value="Quinoprotein alcohol dehydrogenase-like"/>
    <property type="match status" value="1"/>
</dbReference>
<keyword evidence="7" id="KW-0539">Nucleus</keyword>
<sequence>MAVAAAPSKNKKRATPTVSSASPPSTTSLVPAKDSSPSLIPRIVSADLHQVTPCFNHGGDLLACAMGSSILLLSTQTGEPVARFDDAHPSGVTCVSFGPDQLLFSGGKDGCLKGWDYLKEEACLFVRTFPEAEILALCVAPTDPSNTLYMALGQRKPHHREPLHGDQTSLSRGDQSCAPTTPAAFTEKVSYKIIRYQVKEKQRSKIQTLKAAPFFLRTTSTGDFLVTACSTSLNVWHVPSKEVYSQVLFDDHSPREGSLQAVALHPSRPEIATGDVEGRVFLWHTLFNRLGTRLKQAKARALQRGGPGLSHRRNALFRSEVKRWHAHGVRCLAYTPDGHYLLSGGEEAVLVVCQVSKGGHPMTFLPRLGACLGGLTLSQDGSLCALITLSNALRVLHPMDLKTRWEWRGMAHLSATLGSTGGWGGRRKAKGNAYQNMSKAARLWAFGGRGRLVSNCQPGKLQFFDVECGEVAGEVEVVSSNVVSRGSEAQEEGGKLVPPWVTQAALSCDGGRMATVEMRVGEMGIKRESLKFWERAGQGGRGSPYVLRAVVDEPHGGGESGQVLSLAYHPRLDMVATCAASGDFALWVRVLEAGEEGKEGRGQEEAGSGARYRWICQAHVAFERGASRSLAFSSDGTLLAVACGAKVALWDPEGLRLLGILTLDPAVLPALPKGQEPSEIKALAFLPDAPRLVVATARSLVVWDLLRLHIVQYYAAGRVLHLCAGGAETPRLLAGNGVGGRETLVHFAAVLEGRDDPKFSTSPSVPPPPPSQSLVLFNAYEAAPVCTHPLPRHAGPVLALAFVDRQGEDTLGLCYMSRDGVTLLSPSLPRSFASPHHHPARPARGLAPAAAAVAPEAGAEDRLGKRQRLEKEARRPAPTVSLGDPAAKIHNPPSISDLLGDIPTGQLPKPSAIFGAFMSGLLPPSSSSFPPPSSFPTLVLPENPVEPMPATDVSAESRGDERIWEPHQQLQHRPPHAPRVPGTALPTPGLKKDLIALLRQSFRSYPPESSGRERVQVGDGRTPPTEAAKPTTTISEGSALQEGREEGVPLAEAPSLEEVQPKEKKQRAGAGGRLGRGSVVSSPSPGRRGAGRASAALKGGSDGVGGSGNEAMNGHAKHADPAGKSNARKAPDISAKRSKEKASNSIAASSQRRKSTGSVKGGKDKSTPRSSRRASGSSVTDAANTSRTPREKGRRSTPASC</sequence>
<dbReference type="SMART" id="SM00320">
    <property type="entry name" value="WD40"/>
    <property type="match status" value="7"/>
</dbReference>
<dbReference type="SUPFAM" id="SSF69322">
    <property type="entry name" value="Tricorn protease domain 2"/>
    <property type="match status" value="1"/>
</dbReference>
<evidence type="ECO:0000256" key="5">
    <source>
        <dbReference type="ARBA" id="ARBA00022737"/>
    </source>
</evidence>
<keyword evidence="4 8" id="KW-0853">WD repeat</keyword>
<comment type="caution">
    <text evidence="11">The sequence shown here is derived from an EMBL/GenBank/DDBJ whole genome shotgun (WGS) entry which is preliminary data.</text>
</comment>
<feature type="region of interest" description="Disordered" evidence="9">
    <location>
        <begin position="854"/>
        <end position="903"/>
    </location>
</feature>
<keyword evidence="3" id="KW-0698">rRNA processing</keyword>
<feature type="region of interest" description="Disordered" evidence="9">
    <location>
        <begin position="1"/>
        <end position="35"/>
    </location>
</feature>
<dbReference type="InterPro" id="IPR015943">
    <property type="entry name" value="WD40/YVTN_repeat-like_dom_sf"/>
</dbReference>
<gene>
    <name evidence="11" type="ORF">NSK_003905</name>
</gene>
<dbReference type="Proteomes" id="UP000355283">
    <property type="component" value="Unassembled WGS sequence"/>
</dbReference>
<dbReference type="GO" id="GO:0032040">
    <property type="term" value="C:small-subunit processome"/>
    <property type="evidence" value="ECO:0007669"/>
    <property type="project" value="InterPro"/>
</dbReference>
<evidence type="ECO:0000259" key="10">
    <source>
        <dbReference type="Pfam" id="PF23769"/>
    </source>
</evidence>
<dbReference type="EMBL" id="SDOX01000017">
    <property type="protein sequence ID" value="TFJ84873.1"/>
    <property type="molecule type" value="Genomic_DNA"/>
</dbReference>
<dbReference type="Gene3D" id="2.130.10.10">
    <property type="entry name" value="YVTN repeat-like/Quinoprotein amine dehydrogenase"/>
    <property type="match status" value="3"/>
</dbReference>
<feature type="repeat" description="WD" evidence="8">
    <location>
        <begin position="85"/>
        <end position="116"/>
    </location>
</feature>
<keyword evidence="12" id="KW-1185">Reference proteome</keyword>
<feature type="region of interest" description="Disordered" evidence="9">
    <location>
        <begin position="156"/>
        <end position="177"/>
    </location>
</feature>
<keyword evidence="5" id="KW-0677">Repeat</keyword>
<organism evidence="11 12">
    <name type="scientific">Nannochloropsis salina CCMP1776</name>
    <dbReference type="NCBI Taxonomy" id="1027361"/>
    <lineage>
        <taxon>Eukaryota</taxon>
        <taxon>Sar</taxon>
        <taxon>Stramenopiles</taxon>
        <taxon>Ochrophyta</taxon>
        <taxon>Eustigmatophyceae</taxon>
        <taxon>Eustigmatales</taxon>
        <taxon>Monodopsidaceae</taxon>
        <taxon>Microchloropsis</taxon>
        <taxon>Microchloropsis salina</taxon>
    </lineage>
</organism>
<dbReference type="InterPro" id="IPR011047">
    <property type="entry name" value="Quinoprotein_ADH-like_sf"/>
</dbReference>
<dbReference type="InterPro" id="IPR057644">
    <property type="entry name" value="Beta-prop_WDR75_2nd"/>
</dbReference>
<dbReference type="InterPro" id="IPR053826">
    <property type="entry name" value="WDR75"/>
</dbReference>
<feature type="compositionally biased region" description="Basic and acidic residues" evidence="9">
    <location>
        <begin position="859"/>
        <end position="875"/>
    </location>
</feature>
<keyword evidence="6" id="KW-0804">Transcription</keyword>
<evidence type="ECO:0000256" key="3">
    <source>
        <dbReference type="ARBA" id="ARBA00022552"/>
    </source>
</evidence>
<evidence type="ECO:0000256" key="2">
    <source>
        <dbReference type="ARBA" id="ARBA00022517"/>
    </source>
</evidence>
<dbReference type="PROSITE" id="PS50082">
    <property type="entry name" value="WD_REPEATS_2"/>
    <property type="match status" value="1"/>
</dbReference>
<proteinExistence type="predicted"/>
<evidence type="ECO:0000256" key="8">
    <source>
        <dbReference type="PROSITE-ProRule" id="PRU00221"/>
    </source>
</evidence>
<keyword evidence="2" id="KW-0690">Ribosome biogenesis</keyword>
<feature type="compositionally biased region" description="Polar residues" evidence="9">
    <location>
        <begin position="166"/>
        <end position="177"/>
    </location>
</feature>
<feature type="compositionally biased region" description="Polar residues" evidence="9">
    <location>
        <begin position="1173"/>
        <end position="1187"/>
    </location>
</feature>
<feature type="compositionally biased region" description="Low complexity" evidence="9">
    <location>
        <begin position="15"/>
        <end position="32"/>
    </location>
</feature>
<evidence type="ECO:0000256" key="4">
    <source>
        <dbReference type="ARBA" id="ARBA00022574"/>
    </source>
</evidence>
<dbReference type="AlphaFoldDB" id="A0A4D9D4B9"/>
<name>A0A4D9D4B9_9STRA</name>
<evidence type="ECO:0000256" key="7">
    <source>
        <dbReference type="ARBA" id="ARBA00023242"/>
    </source>
</evidence>
<reference evidence="11 12" key="1">
    <citation type="submission" date="2019-01" db="EMBL/GenBank/DDBJ databases">
        <title>Nuclear Genome Assembly of the Microalgal Biofuel strain Nannochloropsis salina CCMP1776.</title>
        <authorList>
            <person name="Hovde B."/>
        </authorList>
    </citation>
    <scope>NUCLEOTIDE SEQUENCE [LARGE SCALE GENOMIC DNA]</scope>
    <source>
        <strain evidence="11 12">CCMP1776</strain>
    </source>
</reference>
<evidence type="ECO:0000313" key="12">
    <source>
        <dbReference type="Proteomes" id="UP000355283"/>
    </source>
</evidence>
<dbReference type="InterPro" id="IPR001680">
    <property type="entry name" value="WD40_rpt"/>
</dbReference>
<dbReference type="GO" id="GO:0045943">
    <property type="term" value="P:positive regulation of transcription by RNA polymerase I"/>
    <property type="evidence" value="ECO:0007669"/>
    <property type="project" value="InterPro"/>
</dbReference>
<accession>A0A4D9D4B9</accession>
<dbReference type="PROSITE" id="PS50294">
    <property type="entry name" value="WD_REPEATS_REGION"/>
    <property type="match status" value="1"/>
</dbReference>
<dbReference type="PANTHER" id="PTHR44215:SF1">
    <property type="entry name" value="WD REPEAT-CONTAINING PROTEIN 75"/>
    <property type="match status" value="1"/>
</dbReference>
<feature type="compositionally biased region" description="Low complexity" evidence="9">
    <location>
        <begin position="1076"/>
        <end position="1096"/>
    </location>
</feature>
<dbReference type="GO" id="GO:0003723">
    <property type="term" value="F:RNA binding"/>
    <property type="evidence" value="ECO:0007669"/>
    <property type="project" value="InterPro"/>
</dbReference>
<evidence type="ECO:0000256" key="1">
    <source>
        <dbReference type="ARBA" id="ARBA00004604"/>
    </source>
</evidence>
<feature type="compositionally biased region" description="Basic and acidic residues" evidence="9">
    <location>
        <begin position="1129"/>
        <end position="1142"/>
    </location>
</feature>
<feature type="region of interest" description="Disordered" evidence="9">
    <location>
        <begin position="968"/>
        <end position="988"/>
    </location>
</feature>
<protein>
    <recommendedName>
        <fullName evidence="10">WD repeat-containing protein 75 second beta-propeller domain-containing protein</fullName>
    </recommendedName>
</protein>
<comment type="subcellular location">
    <subcellularLocation>
        <location evidence="1">Nucleus</location>
        <location evidence="1">Nucleolus</location>
    </subcellularLocation>
</comment>
<evidence type="ECO:0000256" key="6">
    <source>
        <dbReference type="ARBA" id="ARBA00023163"/>
    </source>
</evidence>
<dbReference type="Pfam" id="PF00400">
    <property type="entry name" value="WD40"/>
    <property type="match status" value="2"/>
</dbReference>
<dbReference type="PANTHER" id="PTHR44215">
    <property type="entry name" value="WD REPEAT-CONTAINING PROTEIN 75"/>
    <property type="match status" value="1"/>
</dbReference>
<dbReference type="GO" id="GO:0006364">
    <property type="term" value="P:rRNA processing"/>
    <property type="evidence" value="ECO:0007669"/>
    <property type="project" value="UniProtKB-KW"/>
</dbReference>